<keyword evidence="5" id="KW-1185">Reference proteome</keyword>
<reference evidence="2" key="1">
    <citation type="submission" date="2021-02" db="EMBL/GenBank/DDBJ databases">
        <authorList>
            <person name="Nowell W R."/>
        </authorList>
    </citation>
    <scope>NUCLEOTIDE SEQUENCE</scope>
</reference>
<organism evidence="2 4">
    <name type="scientific">Rotaria sordida</name>
    <dbReference type="NCBI Taxonomy" id="392033"/>
    <lineage>
        <taxon>Eukaryota</taxon>
        <taxon>Metazoa</taxon>
        <taxon>Spiralia</taxon>
        <taxon>Gnathifera</taxon>
        <taxon>Rotifera</taxon>
        <taxon>Eurotatoria</taxon>
        <taxon>Bdelloidea</taxon>
        <taxon>Philodinida</taxon>
        <taxon>Philodinidae</taxon>
        <taxon>Rotaria</taxon>
    </lineage>
</organism>
<dbReference type="EMBL" id="CAJNOL010003340">
    <property type="protein sequence ID" value="CAF1558822.1"/>
    <property type="molecule type" value="Genomic_DNA"/>
</dbReference>
<evidence type="ECO:0000256" key="1">
    <source>
        <dbReference type="SAM" id="MobiDB-lite"/>
    </source>
</evidence>
<dbReference type="Proteomes" id="UP000663870">
    <property type="component" value="Unassembled WGS sequence"/>
</dbReference>
<dbReference type="Proteomes" id="UP000663854">
    <property type="component" value="Unassembled WGS sequence"/>
</dbReference>
<feature type="region of interest" description="Disordered" evidence="1">
    <location>
        <begin position="1"/>
        <end position="44"/>
    </location>
</feature>
<evidence type="ECO:0000313" key="4">
    <source>
        <dbReference type="Proteomes" id="UP000663854"/>
    </source>
</evidence>
<gene>
    <name evidence="3" type="ORF">JXQ802_LOCUS44196</name>
    <name evidence="2" type="ORF">PYM288_LOCUS28817</name>
</gene>
<evidence type="ECO:0000313" key="3">
    <source>
        <dbReference type="EMBL" id="CAF1558822.1"/>
    </source>
</evidence>
<protein>
    <submittedName>
        <fullName evidence="2">Uncharacterized protein</fullName>
    </submittedName>
</protein>
<proteinExistence type="predicted"/>
<evidence type="ECO:0000313" key="5">
    <source>
        <dbReference type="Proteomes" id="UP000663870"/>
    </source>
</evidence>
<name>A0A815BZ35_9BILA</name>
<dbReference type="EMBL" id="CAJNOH010002201">
    <property type="protein sequence ID" value="CAF1279745.1"/>
    <property type="molecule type" value="Genomic_DNA"/>
</dbReference>
<sequence>MASSKWNQNNNNFNFRPRSGKNDNTLSFGQNRGKKQSYDRHTNNNNYYQSQEQILTNSHNIEQFTSDSPSEFRTRANDDEINAYAVNLQLKPVEMGIIAKTNQRNQEFKGLGVFNRYFGLLAPTNNFGYTLPDVWDGYFHITLAKFLTRVAPHQLEEVFSRFIPSLEDLPYIPDIIFRASSIKIIPGENRPKGREHINFIVLPIDYHSETIASLEKLQSLLEKIEKQTESNDWNATPFVDLHVTIRKYSNIGFILNKIRIEKFPIEFRCSHLEVKQTRERAVNRYKRAKDNIYRWWIGVTEIDKKCSGCHIPIISDRWEGFCLACGQYESIIPIWSTNGKNIYHYHQIQNQENMRNANTLSELNQHTNYKEL</sequence>
<evidence type="ECO:0000313" key="2">
    <source>
        <dbReference type="EMBL" id="CAF1279745.1"/>
    </source>
</evidence>
<dbReference type="AlphaFoldDB" id="A0A815BZ35"/>
<comment type="caution">
    <text evidence="2">The sequence shown here is derived from an EMBL/GenBank/DDBJ whole genome shotgun (WGS) entry which is preliminary data.</text>
</comment>
<accession>A0A815BZ35</accession>